<proteinExistence type="predicted"/>
<gene>
    <name evidence="1" type="primary">tagF</name>
    <name evidence="1" type="ORF">JAZ04_00520</name>
</gene>
<dbReference type="Pfam" id="PF09867">
    <property type="entry name" value="TagF_N"/>
    <property type="match status" value="1"/>
</dbReference>
<evidence type="ECO:0000313" key="1">
    <source>
        <dbReference type="EMBL" id="MCG7937326.1"/>
    </source>
</evidence>
<protein>
    <submittedName>
        <fullName evidence="1">Type VI secretion system-associated protein TagF</fullName>
    </submittedName>
</protein>
<sequence>MSEQTLNSLQNEDFPGLYGKIPSLGDFVTRRLPRGFIAPWETWMQEAIANSREQLGDFWLDNYLTSPMWRFALSPGICGEQGWAGIMMPSVDRVGRYYPFTLAAKLDPKFNLFLFMEESESWFARLEELALSCLEDGFQMEALEQQLRQLGAPTAEREELTQVDAPATPLNNAWHAQLQEQAALRGLYPLFMPHLMKKLLFAYSIWWTQGSERISPSLLICQGLPQIRGASALIDGAWTEHGWEEIETGAYSMGFATSETPESL</sequence>
<dbReference type="InterPro" id="IPR038225">
    <property type="entry name" value="TagF_sf"/>
</dbReference>
<dbReference type="EMBL" id="JAEPDI010000001">
    <property type="protein sequence ID" value="MCG7937326.1"/>
    <property type="molecule type" value="Genomic_DNA"/>
</dbReference>
<dbReference type="PIRSF" id="PIRSF029287">
    <property type="entry name" value="UCP029287"/>
    <property type="match status" value="1"/>
</dbReference>
<dbReference type="Gene3D" id="3.40.1730.10">
    <property type="entry name" value="pa0076 domain"/>
    <property type="match status" value="1"/>
</dbReference>
<name>A0A9E4K0E4_9GAMM</name>
<organism evidence="1 2">
    <name type="scientific">Candidatus Thiodiazotropha lotti</name>
    <dbReference type="NCBI Taxonomy" id="2792787"/>
    <lineage>
        <taxon>Bacteria</taxon>
        <taxon>Pseudomonadati</taxon>
        <taxon>Pseudomonadota</taxon>
        <taxon>Gammaproteobacteria</taxon>
        <taxon>Chromatiales</taxon>
        <taxon>Sedimenticolaceae</taxon>
        <taxon>Candidatus Thiodiazotropha</taxon>
    </lineage>
</organism>
<accession>A0A9E4K0E4</accession>
<reference evidence="1" key="1">
    <citation type="journal article" date="2021" name="Proc. Natl. Acad. Sci. U.S.A.">
        <title>Global biogeography of chemosynthetic symbionts reveals both localized and globally distributed symbiont groups. .</title>
        <authorList>
            <person name="Osvatic J.T."/>
            <person name="Wilkins L.G.E."/>
            <person name="Leibrecht L."/>
            <person name="Leray M."/>
            <person name="Zauner S."/>
            <person name="Polzin J."/>
            <person name="Camacho Y."/>
            <person name="Gros O."/>
            <person name="van Gils J.A."/>
            <person name="Eisen J.A."/>
            <person name="Petersen J.M."/>
            <person name="Yuen B."/>
        </authorList>
    </citation>
    <scope>NUCLEOTIDE SEQUENCE</scope>
    <source>
        <strain evidence="1">MAGL173</strain>
    </source>
</reference>
<dbReference type="Proteomes" id="UP000886687">
    <property type="component" value="Unassembled WGS sequence"/>
</dbReference>
<dbReference type="NCBIfam" id="TIGR03373">
    <property type="entry name" value="VI_minor_4"/>
    <property type="match status" value="1"/>
</dbReference>
<dbReference type="AlphaFoldDB" id="A0A9E4K0E4"/>
<dbReference type="InterPro" id="IPR017748">
    <property type="entry name" value="TagF"/>
</dbReference>
<evidence type="ECO:0000313" key="2">
    <source>
        <dbReference type="Proteomes" id="UP000886687"/>
    </source>
</evidence>
<comment type="caution">
    <text evidence="1">The sequence shown here is derived from an EMBL/GenBank/DDBJ whole genome shotgun (WGS) entry which is preliminary data.</text>
</comment>